<dbReference type="PROSITE" id="PS50297">
    <property type="entry name" value="ANK_REP_REGION"/>
    <property type="match status" value="1"/>
</dbReference>
<dbReference type="GO" id="GO:0035556">
    <property type="term" value="P:intracellular signal transduction"/>
    <property type="evidence" value="ECO:0007669"/>
    <property type="project" value="InterPro"/>
</dbReference>
<dbReference type="InterPro" id="IPR002110">
    <property type="entry name" value="Ankyrin_rpt"/>
</dbReference>
<dbReference type="SUPFAM" id="SSF48403">
    <property type="entry name" value="Ankyrin repeat"/>
    <property type="match status" value="1"/>
</dbReference>
<keyword evidence="2 3" id="KW-0040">ANK repeat</keyword>
<feature type="repeat" description="ANK" evidence="3">
    <location>
        <begin position="47"/>
        <end position="79"/>
    </location>
</feature>
<dbReference type="InterPro" id="IPR036036">
    <property type="entry name" value="SOCS_box-like_dom_sf"/>
</dbReference>
<keyword evidence="1" id="KW-0677">Repeat</keyword>
<dbReference type="PANTHER" id="PTHR24171:SF9">
    <property type="entry name" value="ANKYRIN REPEAT DOMAIN-CONTAINING PROTEIN 39"/>
    <property type="match status" value="1"/>
</dbReference>
<dbReference type="AlphaFoldDB" id="A0AAV3ZZ25"/>
<dbReference type="Proteomes" id="UP000735302">
    <property type="component" value="Unassembled WGS sequence"/>
</dbReference>
<feature type="domain" description="SOCS box" evidence="4">
    <location>
        <begin position="353"/>
        <end position="416"/>
    </location>
</feature>
<accession>A0AAV3ZZ25</accession>
<dbReference type="CDD" id="cd03587">
    <property type="entry name" value="SOCS"/>
    <property type="match status" value="1"/>
</dbReference>
<gene>
    <name evidence="5" type="ORF">PoB_002641500</name>
</gene>
<dbReference type="Gene3D" id="1.25.40.20">
    <property type="entry name" value="Ankyrin repeat-containing domain"/>
    <property type="match status" value="1"/>
</dbReference>
<dbReference type="EMBL" id="BLXT01003024">
    <property type="protein sequence ID" value="GFN99909.1"/>
    <property type="molecule type" value="Genomic_DNA"/>
</dbReference>
<evidence type="ECO:0000313" key="5">
    <source>
        <dbReference type="EMBL" id="GFN99909.1"/>
    </source>
</evidence>
<evidence type="ECO:0000256" key="1">
    <source>
        <dbReference type="ARBA" id="ARBA00022737"/>
    </source>
</evidence>
<evidence type="ECO:0000256" key="3">
    <source>
        <dbReference type="PROSITE-ProRule" id="PRU00023"/>
    </source>
</evidence>
<dbReference type="SMART" id="SM00969">
    <property type="entry name" value="SOCS_box"/>
    <property type="match status" value="1"/>
</dbReference>
<evidence type="ECO:0000256" key="2">
    <source>
        <dbReference type="ARBA" id="ARBA00023043"/>
    </source>
</evidence>
<organism evidence="5 6">
    <name type="scientific">Plakobranchus ocellatus</name>
    <dbReference type="NCBI Taxonomy" id="259542"/>
    <lineage>
        <taxon>Eukaryota</taxon>
        <taxon>Metazoa</taxon>
        <taxon>Spiralia</taxon>
        <taxon>Lophotrochozoa</taxon>
        <taxon>Mollusca</taxon>
        <taxon>Gastropoda</taxon>
        <taxon>Heterobranchia</taxon>
        <taxon>Euthyneura</taxon>
        <taxon>Panpulmonata</taxon>
        <taxon>Sacoglossa</taxon>
        <taxon>Placobranchoidea</taxon>
        <taxon>Plakobranchidae</taxon>
        <taxon>Plakobranchus</taxon>
    </lineage>
</organism>
<evidence type="ECO:0000259" key="4">
    <source>
        <dbReference type="PROSITE" id="PS50225"/>
    </source>
</evidence>
<comment type="caution">
    <text evidence="5">The sequence shown here is derived from an EMBL/GenBank/DDBJ whole genome shotgun (WGS) entry which is preliminary data.</text>
</comment>
<dbReference type="PROSITE" id="PS50088">
    <property type="entry name" value="ANK_REPEAT"/>
    <property type="match status" value="2"/>
</dbReference>
<dbReference type="SUPFAM" id="SSF158235">
    <property type="entry name" value="SOCS box-like"/>
    <property type="match status" value="1"/>
</dbReference>
<dbReference type="SMART" id="SM00248">
    <property type="entry name" value="ANK"/>
    <property type="match status" value="3"/>
</dbReference>
<keyword evidence="6" id="KW-1185">Reference proteome</keyword>
<feature type="repeat" description="ANK" evidence="3">
    <location>
        <begin position="80"/>
        <end position="114"/>
    </location>
</feature>
<dbReference type="PANTHER" id="PTHR24171">
    <property type="entry name" value="ANKYRIN REPEAT DOMAIN-CONTAINING PROTEIN 39-RELATED"/>
    <property type="match status" value="1"/>
</dbReference>
<dbReference type="InterPro" id="IPR036770">
    <property type="entry name" value="Ankyrin_rpt-contain_sf"/>
</dbReference>
<dbReference type="Pfam" id="PF07525">
    <property type="entry name" value="SOCS_box"/>
    <property type="match status" value="1"/>
</dbReference>
<evidence type="ECO:0000313" key="6">
    <source>
        <dbReference type="Proteomes" id="UP000735302"/>
    </source>
</evidence>
<sequence>MESLSTFLSLCQTPVTRGDEEVVFNQAKKIAYTLGLNLGAIQQLMVDGRHPLIEACRAGNFKIVEMFVKNGARLNFLDCEGRSPLYAAIVGRRCSLQAIKQLLWWGADVNLQRDGKLPLLASFYSTGTEVSRLLISEGADVNNVVLTCFCFIESVFALNTSLVIVSSGVRLRQDSIRGMVALALDIVLAGLIPKTFYLSGGRRGVRGDGEHYQMEEEGLTSTELAMVWRLQHLCLCLGFRVDRTCLEGAVAELREQIELEQIPVPTDPELIAMADQNMGPKGVASSGAHLQLSKNPELRNFLLRNGLALREADHFSEEIEVYLQQTTFMRREAGNSNRESVREPFRSTVLRNKLSQLLWIQQFQSSPMPLTYLTRLAIRAHLTSPTVSRGTHVEDSIEKLPLPKVFKDFLAPKGYRVNVNAFSR</sequence>
<protein>
    <submittedName>
        <fullName evidence="5">Ankyrin repeat domain-containing protein 50</fullName>
    </submittedName>
</protein>
<proteinExistence type="predicted"/>
<dbReference type="InterPro" id="IPR001496">
    <property type="entry name" value="SOCS_box"/>
</dbReference>
<name>A0AAV3ZZ25_9GAST</name>
<dbReference type="PROSITE" id="PS50225">
    <property type="entry name" value="SOCS"/>
    <property type="match status" value="1"/>
</dbReference>
<dbReference type="Pfam" id="PF12796">
    <property type="entry name" value="Ank_2"/>
    <property type="match status" value="1"/>
</dbReference>
<reference evidence="5 6" key="1">
    <citation type="journal article" date="2021" name="Elife">
        <title>Chloroplast acquisition without the gene transfer in kleptoplastic sea slugs, Plakobranchus ocellatus.</title>
        <authorList>
            <person name="Maeda T."/>
            <person name="Takahashi S."/>
            <person name="Yoshida T."/>
            <person name="Shimamura S."/>
            <person name="Takaki Y."/>
            <person name="Nagai Y."/>
            <person name="Toyoda A."/>
            <person name="Suzuki Y."/>
            <person name="Arimoto A."/>
            <person name="Ishii H."/>
            <person name="Satoh N."/>
            <person name="Nishiyama T."/>
            <person name="Hasebe M."/>
            <person name="Maruyama T."/>
            <person name="Minagawa J."/>
            <person name="Obokata J."/>
            <person name="Shigenobu S."/>
        </authorList>
    </citation>
    <scope>NUCLEOTIDE SEQUENCE [LARGE SCALE GENOMIC DNA]</scope>
</reference>